<dbReference type="InParanoid" id="A0A0D0AAE0"/>
<dbReference type="HOGENOM" id="CLU_154294_0_0_1"/>
<dbReference type="STRING" id="930992.A0A0D0AAE0"/>
<evidence type="ECO:0000313" key="2">
    <source>
        <dbReference type="Proteomes" id="UP000054485"/>
    </source>
</evidence>
<dbReference type="Gene3D" id="1.25.10.10">
    <property type="entry name" value="Leucine-rich Repeat Variant"/>
    <property type="match status" value="1"/>
</dbReference>
<feature type="non-terminal residue" evidence="1">
    <location>
        <position position="1"/>
    </location>
</feature>
<evidence type="ECO:0000313" key="1">
    <source>
        <dbReference type="EMBL" id="KIK35034.1"/>
    </source>
</evidence>
<gene>
    <name evidence="1" type="ORF">CY34DRAFT_68083</name>
</gene>
<organism evidence="1 2">
    <name type="scientific">Suillus luteus UH-Slu-Lm8-n1</name>
    <dbReference type="NCBI Taxonomy" id="930992"/>
    <lineage>
        <taxon>Eukaryota</taxon>
        <taxon>Fungi</taxon>
        <taxon>Dikarya</taxon>
        <taxon>Basidiomycota</taxon>
        <taxon>Agaricomycotina</taxon>
        <taxon>Agaricomycetes</taxon>
        <taxon>Agaricomycetidae</taxon>
        <taxon>Boletales</taxon>
        <taxon>Suillineae</taxon>
        <taxon>Suillaceae</taxon>
        <taxon>Suillus</taxon>
    </lineage>
</organism>
<dbReference type="Proteomes" id="UP000054485">
    <property type="component" value="Unassembled WGS sequence"/>
</dbReference>
<accession>A0A0D0AAE0</accession>
<dbReference type="AlphaFoldDB" id="A0A0D0AAE0"/>
<name>A0A0D0AAE0_9AGAM</name>
<reference evidence="1 2" key="1">
    <citation type="submission" date="2014-04" db="EMBL/GenBank/DDBJ databases">
        <authorList>
            <consortium name="DOE Joint Genome Institute"/>
            <person name="Kuo A."/>
            <person name="Ruytinx J."/>
            <person name="Rineau F."/>
            <person name="Colpaert J."/>
            <person name="Kohler A."/>
            <person name="Nagy L.G."/>
            <person name="Floudas D."/>
            <person name="Copeland A."/>
            <person name="Barry K.W."/>
            <person name="Cichocki N."/>
            <person name="Veneault-Fourrey C."/>
            <person name="LaButti K."/>
            <person name="Lindquist E.A."/>
            <person name="Lipzen A."/>
            <person name="Lundell T."/>
            <person name="Morin E."/>
            <person name="Murat C."/>
            <person name="Sun H."/>
            <person name="Tunlid A."/>
            <person name="Henrissat B."/>
            <person name="Grigoriev I.V."/>
            <person name="Hibbett D.S."/>
            <person name="Martin F."/>
            <person name="Nordberg H.P."/>
            <person name="Cantor M.N."/>
            <person name="Hua S.X."/>
        </authorList>
    </citation>
    <scope>NUCLEOTIDE SEQUENCE [LARGE SCALE GENOMIC DNA]</scope>
    <source>
        <strain evidence="1 2">UH-Slu-Lm8-n1</strain>
    </source>
</reference>
<protein>
    <submittedName>
        <fullName evidence="1">Uncharacterized protein</fullName>
    </submittedName>
</protein>
<sequence>RFRQKADVLPGIIATLFPTLVTIADGMLNTSPSQPASQEIPAMLHLILKTYKTANIVNLSPHQQSSESLVPWERLLFRVVGMALLAEGVPTDEEDREGCEWWKAKKWAY</sequence>
<keyword evidence="2" id="KW-1185">Reference proteome</keyword>
<dbReference type="EMBL" id="KN835672">
    <property type="protein sequence ID" value="KIK35034.1"/>
    <property type="molecule type" value="Genomic_DNA"/>
</dbReference>
<reference evidence="2" key="2">
    <citation type="submission" date="2015-01" db="EMBL/GenBank/DDBJ databases">
        <title>Evolutionary Origins and Diversification of the Mycorrhizal Mutualists.</title>
        <authorList>
            <consortium name="DOE Joint Genome Institute"/>
            <consortium name="Mycorrhizal Genomics Consortium"/>
            <person name="Kohler A."/>
            <person name="Kuo A."/>
            <person name="Nagy L.G."/>
            <person name="Floudas D."/>
            <person name="Copeland A."/>
            <person name="Barry K.W."/>
            <person name="Cichocki N."/>
            <person name="Veneault-Fourrey C."/>
            <person name="LaButti K."/>
            <person name="Lindquist E.A."/>
            <person name="Lipzen A."/>
            <person name="Lundell T."/>
            <person name="Morin E."/>
            <person name="Murat C."/>
            <person name="Riley R."/>
            <person name="Ohm R."/>
            <person name="Sun H."/>
            <person name="Tunlid A."/>
            <person name="Henrissat B."/>
            <person name="Grigoriev I.V."/>
            <person name="Hibbett D.S."/>
            <person name="Martin F."/>
        </authorList>
    </citation>
    <scope>NUCLEOTIDE SEQUENCE [LARGE SCALE GENOMIC DNA]</scope>
    <source>
        <strain evidence="2">UH-Slu-Lm8-n1</strain>
    </source>
</reference>
<feature type="non-terminal residue" evidence="1">
    <location>
        <position position="109"/>
    </location>
</feature>
<proteinExistence type="predicted"/>
<dbReference type="InterPro" id="IPR011989">
    <property type="entry name" value="ARM-like"/>
</dbReference>
<dbReference type="OrthoDB" id="2644964at2759"/>